<dbReference type="Gene3D" id="1.10.1200.10">
    <property type="entry name" value="ACP-like"/>
    <property type="match status" value="1"/>
</dbReference>
<comment type="caution">
    <text evidence="1">The sequence shown here is derived from an EMBL/GenBank/DDBJ whole genome shotgun (WGS) entry which is preliminary data.</text>
</comment>
<sequence>MFEFNIDETTVEDKMRRLVSFFTSTPYEEITPEFNIQTGIDKVERSYFLMMMADALSVHFEVLTDSSDIESANTVQDLIDRVNNGGN</sequence>
<name>A0A9P1IZN0_9PELO</name>
<dbReference type="InterPro" id="IPR036736">
    <property type="entry name" value="ACP-like_sf"/>
</dbReference>
<gene>
    <name evidence="1" type="ORF">CAMP_LOCUS16809</name>
</gene>
<reference evidence="1" key="1">
    <citation type="submission" date="2022-11" db="EMBL/GenBank/DDBJ databases">
        <authorList>
            <person name="Kikuchi T."/>
        </authorList>
    </citation>
    <scope>NUCLEOTIDE SEQUENCE</scope>
    <source>
        <strain evidence="1">PS1010</strain>
    </source>
</reference>
<keyword evidence="2" id="KW-1185">Reference proteome</keyword>
<evidence type="ECO:0000313" key="1">
    <source>
        <dbReference type="EMBL" id="CAI5454172.1"/>
    </source>
</evidence>
<dbReference type="OrthoDB" id="5803451at2759"/>
<dbReference type="Proteomes" id="UP001152747">
    <property type="component" value="Unassembled WGS sequence"/>
</dbReference>
<proteinExistence type="predicted"/>
<evidence type="ECO:0000313" key="2">
    <source>
        <dbReference type="Proteomes" id="UP001152747"/>
    </source>
</evidence>
<organism evidence="1 2">
    <name type="scientific">Caenorhabditis angaria</name>
    <dbReference type="NCBI Taxonomy" id="860376"/>
    <lineage>
        <taxon>Eukaryota</taxon>
        <taxon>Metazoa</taxon>
        <taxon>Ecdysozoa</taxon>
        <taxon>Nematoda</taxon>
        <taxon>Chromadorea</taxon>
        <taxon>Rhabditida</taxon>
        <taxon>Rhabditina</taxon>
        <taxon>Rhabditomorpha</taxon>
        <taxon>Rhabditoidea</taxon>
        <taxon>Rhabditidae</taxon>
        <taxon>Peloderinae</taxon>
        <taxon>Caenorhabditis</taxon>
    </lineage>
</organism>
<dbReference type="AlphaFoldDB" id="A0A9P1IZN0"/>
<accession>A0A9P1IZN0</accession>
<protein>
    <submittedName>
        <fullName evidence="1">Uncharacterized protein</fullName>
    </submittedName>
</protein>
<dbReference type="EMBL" id="CANHGI010000006">
    <property type="protein sequence ID" value="CAI5454172.1"/>
    <property type="molecule type" value="Genomic_DNA"/>
</dbReference>